<comment type="subcellular location">
    <subcellularLocation>
        <location evidence="12">Cell membrane</location>
        <topology evidence="12">Peripheral membrane protein</topology>
    </subcellularLocation>
</comment>
<dbReference type="NCBIfam" id="TIGR01971">
    <property type="entry name" value="NuoI"/>
    <property type="match status" value="1"/>
</dbReference>
<feature type="binding site" evidence="12">
    <location>
        <position position="90"/>
    </location>
    <ligand>
        <name>[4Fe-4S] cluster</name>
        <dbReference type="ChEBI" id="CHEBI:49883"/>
        <label>2</label>
    </ligand>
</feature>
<comment type="catalytic activity">
    <reaction evidence="12">
        <text>a quinone + NADH + 5 H(+)(in) = a quinol + NAD(+) + 4 H(+)(out)</text>
        <dbReference type="Rhea" id="RHEA:57888"/>
        <dbReference type="ChEBI" id="CHEBI:15378"/>
        <dbReference type="ChEBI" id="CHEBI:24646"/>
        <dbReference type="ChEBI" id="CHEBI:57540"/>
        <dbReference type="ChEBI" id="CHEBI:57945"/>
        <dbReference type="ChEBI" id="CHEBI:132124"/>
    </reaction>
</comment>
<dbReference type="InterPro" id="IPR017896">
    <property type="entry name" value="4Fe4S_Fe-S-bd"/>
</dbReference>
<dbReference type="GO" id="GO:0048038">
    <property type="term" value="F:quinone binding"/>
    <property type="evidence" value="ECO:0007669"/>
    <property type="project" value="UniProtKB-KW"/>
</dbReference>
<dbReference type="GO" id="GO:0050136">
    <property type="term" value="F:NADH dehydrogenase (quinone) (non-electrogenic) activity"/>
    <property type="evidence" value="ECO:0007669"/>
    <property type="project" value="UniProtKB-UniRule"/>
</dbReference>
<dbReference type="Gene3D" id="3.30.70.3270">
    <property type="match status" value="1"/>
</dbReference>
<dbReference type="PROSITE" id="PS51379">
    <property type="entry name" value="4FE4S_FER_2"/>
    <property type="match status" value="2"/>
</dbReference>
<comment type="cofactor">
    <cofactor evidence="12">
        <name>[4Fe-4S] cluster</name>
        <dbReference type="ChEBI" id="CHEBI:49883"/>
    </cofactor>
    <text evidence="12">Binds 2 [4Fe-4S] clusters per subunit.</text>
</comment>
<feature type="binding site" evidence="12">
    <location>
        <position position="97"/>
    </location>
    <ligand>
        <name>[4Fe-4S] cluster</name>
        <dbReference type="ChEBI" id="CHEBI:49883"/>
        <label>1</label>
    </ligand>
</feature>
<feature type="binding site" evidence="12">
    <location>
        <position position="48"/>
    </location>
    <ligand>
        <name>[4Fe-4S] cluster</name>
        <dbReference type="ChEBI" id="CHEBI:49883"/>
        <label>1</label>
    </ligand>
</feature>
<dbReference type="InterPro" id="IPR017900">
    <property type="entry name" value="4Fe4S_Fe_S_CS"/>
</dbReference>
<keyword evidence="7 12" id="KW-0408">Iron</keyword>
<comment type="subunit">
    <text evidence="12">NDH-1 is composed of 14 different subunits. Subunits NuoA, H, J, K, L, M, N constitute the membrane sector of the complex.</text>
</comment>
<comment type="function">
    <text evidence="12">NDH-1 shuttles electrons from NADH, via FMN and iron-sulfur (Fe-S) centers, to quinones in the respiratory chain. The immediate electron acceptor for the enzyme in this species is believed to be ubiquinone. Couples the redox reaction to proton translocation (for every two electrons transferred, four hydrogen ions are translocated across the cytoplasmic membrane), and thus conserves the redox energy in a proton gradient.</text>
</comment>
<accession>A0A7G6E1G8</accession>
<feature type="domain" description="4Fe-4S ferredoxin-type" evidence="13">
    <location>
        <begin position="39"/>
        <end position="68"/>
    </location>
</feature>
<keyword evidence="2 12" id="KW-0004">4Fe-4S</keyword>
<dbReference type="PANTHER" id="PTHR10849">
    <property type="entry name" value="NADH DEHYDROGENASE UBIQUINONE IRON-SULFUR PROTEIN 8, MITOCHONDRIAL"/>
    <property type="match status" value="1"/>
</dbReference>
<keyword evidence="11 12" id="KW-0472">Membrane</keyword>
<dbReference type="KEGG" id="tfr:BR63_06105"/>
<feature type="binding site" evidence="12">
    <location>
        <position position="54"/>
    </location>
    <ligand>
        <name>[4Fe-4S] cluster</name>
        <dbReference type="ChEBI" id="CHEBI:49883"/>
        <label>1</label>
    </ligand>
</feature>
<feature type="binding site" evidence="12">
    <location>
        <position position="58"/>
    </location>
    <ligand>
        <name>[4Fe-4S] cluster</name>
        <dbReference type="ChEBI" id="CHEBI:49883"/>
        <label>2</label>
    </ligand>
</feature>
<dbReference type="GO" id="GO:0005886">
    <property type="term" value="C:plasma membrane"/>
    <property type="evidence" value="ECO:0007669"/>
    <property type="project" value="UniProtKB-SubCell"/>
</dbReference>
<evidence type="ECO:0000256" key="11">
    <source>
        <dbReference type="ARBA" id="ARBA00023136"/>
    </source>
</evidence>
<proteinExistence type="inferred from homology"/>
<feature type="domain" description="4Fe-4S ferredoxin-type" evidence="13">
    <location>
        <begin position="78"/>
        <end position="107"/>
    </location>
</feature>
<keyword evidence="1 12" id="KW-1003">Cell membrane</keyword>
<dbReference type="EMBL" id="CP045798">
    <property type="protein sequence ID" value="QNB45922.1"/>
    <property type="molecule type" value="Genomic_DNA"/>
</dbReference>
<keyword evidence="3 12" id="KW-0874">Quinone</keyword>
<keyword evidence="6 12" id="KW-1278">Translocase</keyword>
<feature type="binding site" evidence="12">
    <location>
        <position position="93"/>
    </location>
    <ligand>
        <name>[4Fe-4S] cluster</name>
        <dbReference type="ChEBI" id="CHEBI:49883"/>
        <label>2</label>
    </ligand>
</feature>
<evidence type="ECO:0000313" key="15">
    <source>
        <dbReference type="Proteomes" id="UP000515847"/>
    </source>
</evidence>
<dbReference type="Proteomes" id="UP000515847">
    <property type="component" value="Chromosome"/>
</dbReference>
<evidence type="ECO:0000256" key="3">
    <source>
        <dbReference type="ARBA" id="ARBA00022719"/>
    </source>
</evidence>
<reference evidence="14 15" key="1">
    <citation type="journal article" date="2019" name="Front. Microbiol.">
        <title>Thermoanaerosceptrum fracticalcis gen. nov. sp. nov., a Novel Fumarate-Fermenting Microorganism From a Deep Fractured Carbonate Aquifer of the US Great Basin.</title>
        <authorList>
            <person name="Hamilton-Brehm S.D."/>
            <person name="Stewart L.E."/>
            <person name="Zavarin M."/>
            <person name="Caldwell M."/>
            <person name="Lawson P.A."/>
            <person name="Onstott T.C."/>
            <person name="Grzymski J."/>
            <person name="Neveux I."/>
            <person name="Lollar B.S."/>
            <person name="Russell C.E."/>
            <person name="Moser D.P."/>
        </authorList>
    </citation>
    <scope>NUCLEOTIDE SEQUENCE [LARGE SCALE GENOMIC DNA]</scope>
    <source>
        <strain evidence="14 15">DRI-13</strain>
    </source>
</reference>
<feature type="binding site" evidence="12">
    <location>
        <position position="51"/>
    </location>
    <ligand>
        <name>[4Fe-4S] cluster</name>
        <dbReference type="ChEBI" id="CHEBI:49883"/>
        <label>1</label>
    </ligand>
</feature>
<evidence type="ECO:0000256" key="9">
    <source>
        <dbReference type="ARBA" id="ARBA00023027"/>
    </source>
</evidence>
<evidence type="ECO:0000256" key="12">
    <source>
        <dbReference type="HAMAP-Rule" id="MF_01351"/>
    </source>
</evidence>
<gene>
    <name evidence="12" type="primary">nuoI</name>
    <name evidence="14" type="ORF">BR63_06105</name>
</gene>
<evidence type="ECO:0000313" key="14">
    <source>
        <dbReference type="EMBL" id="QNB45922.1"/>
    </source>
</evidence>
<dbReference type="PANTHER" id="PTHR10849:SF24">
    <property type="entry name" value="NADH-QUINONE OXIDOREDUCTASE SUBUNIT I 2"/>
    <property type="match status" value="1"/>
</dbReference>
<dbReference type="RefSeq" id="WP_034422807.1">
    <property type="nucleotide sequence ID" value="NZ_CP045798.1"/>
</dbReference>
<keyword evidence="9 12" id="KW-0520">NAD</keyword>
<keyword evidence="8 12" id="KW-0411">Iron-sulfur</keyword>
<dbReference type="PROSITE" id="PS00198">
    <property type="entry name" value="4FE4S_FER_1"/>
    <property type="match status" value="2"/>
</dbReference>
<evidence type="ECO:0000256" key="6">
    <source>
        <dbReference type="ARBA" id="ARBA00022967"/>
    </source>
</evidence>
<sequence length="145" mass="16696">MYGSGVVKGLALTLKKFFSKKITEQYPEERPFIDHRWRGSLQLDKDACICCNMCVNACPNGVITLESGKDENNKRFLTRYEVNFERCLVCGLCVEACPKQCLKFTREYELATYFRDDVKLDLYHNPKLSAPSSTYAQKTEQKKEG</sequence>
<name>A0A7G6E1G8_THEFR</name>
<protein>
    <recommendedName>
        <fullName evidence="12">NADH-quinone oxidoreductase subunit I</fullName>
        <ecNumber evidence="12">7.1.1.-</ecNumber>
    </recommendedName>
    <alternativeName>
        <fullName evidence="12">NADH dehydrogenase I subunit I</fullName>
    </alternativeName>
    <alternativeName>
        <fullName evidence="12">NDH-1 subunit I</fullName>
    </alternativeName>
</protein>
<evidence type="ECO:0000256" key="8">
    <source>
        <dbReference type="ARBA" id="ARBA00023014"/>
    </source>
</evidence>
<dbReference type="GO" id="GO:0051539">
    <property type="term" value="F:4 iron, 4 sulfur cluster binding"/>
    <property type="evidence" value="ECO:0007669"/>
    <property type="project" value="UniProtKB-KW"/>
</dbReference>
<evidence type="ECO:0000256" key="10">
    <source>
        <dbReference type="ARBA" id="ARBA00023075"/>
    </source>
</evidence>
<dbReference type="AlphaFoldDB" id="A0A7G6E1G8"/>
<evidence type="ECO:0000259" key="13">
    <source>
        <dbReference type="PROSITE" id="PS51379"/>
    </source>
</evidence>
<feature type="binding site" evidence="12">
    <location>
        <position position="87"/>
    </location>
    <ligand>
        <name>[4Fe-4S] cluster</name>
        <dbReference type="ChEBI" id="CHEBI:49883"/>
        <label>2</label>
    </ligand>
</feature>
<evidence type="ECO:0000256" key="1">
    <source>
        <dbReference type="ARBA" id="ARBA00022475"/>
    </source>
</evidence>
<dbReference type="EC" id="7.1.1.-" evidence="12"/>
<dbReference type="HAMAP" id="MF_01351">
    <property type="entry name" value="NDH1_NuoI"/>
    <property type="match status" value="1"/>
</dbReference>
<evidence type="ECO:0000256" key="7">
    <source>
        <dbReference type="ARBA" id="ARBA00023004"/>
    </source>
</evidence>
<dbReference type="OrthoDB" id="9803192at2"/>
<keyword evidence="5" id="KW-0677">Repeat</keyword>
<keyword evidence="10 12" id="KW-0830">Ubiquinone</keyword>
<dbReference type="GO" id="GO:0005506">
    <property type="term" value="F:iron ion binding"/>
    <property type="evidence" value="ECO:0007669"/>
    <property type="project" value="UniProtKB-UniRule"/>
</dbReference>
<keyword evidence="4 12" id="KW-0479">Metal-binding</keyword>
<evidence type="ECO:0000256" key="5">
    <source>
        <dbReference type="ARBA" id="ARBA00022737"/>
    </source>
</evidence>
<comment type="similarity">
    <text evidence="12">Belongs to the complex I 23 kDa subunit family.</text>
</comment>
<dbReference type="Pfam" id="PF12838">
    <property type="entry name" value="Fer4_7"/>
    <property type="match status" value="1"/>
</dbReference>
<dbReference type="InterPro" id="IPR010226">
    <property type="entry name" value="NADH_quinone_OxRdtase_chainI"/>
</dbReference>
<organism evidence="14 15">
    <name type="scientific">Thermanaerosceptrum fracticalcis</name>
    <dbReference type="NCBI Taxonomy" id="1712410"/>
    <lineage>
        <taxon>Bacteria</taxon>
        <taxon>Bacillati</taxon>
        <taxon>Bacillota</taxon>
        <taxon>Clostridia</taxon>
        <taxon>Eubacteriales</taxon>
        <taxon>Peptococcaceae</taxon>
        <taxon>Thermanaerosceptrum</taxon>
    </lineage>
</organism>
<evidence type="ECO:0000256" key="4">
    <source>
        <dbReference type="ARBA" id="ARBA00022723"/>
    </source>
</evidence>
<keyword evidence="15" id="KW-1185">Reference proteome</keyword>
<evidence type="ECO:0000256" key="2">
    <source>
        <dbReference type="ARBA" id="ARBA00022485"/>
    </source>
</evidence>
<dbReference type="SUPFAM" id="SSF46548">
    <property type="entry name" value="alpha-helical ferredoxin"/>
    <property type="match status" value="1"/>
</dbReference>